<protein>
    <submittedName>
        <fullName evidence="8">AAHS family benzoate transporter-like MFS transporter</fullName>
    </submittedName>
</protein>
<evidence type="ECO:0000256" key="5">
    <source>
        <dbReference type="ARBA" id="ARBA00023136"/>
    </source>
</evidence>
<feature type="transmembrane region" description="Helical" evidence="6">
    <location>
        <begin position="356"/>
        <end position="375"/>
    </location>
</feature>
<feature type="transmembrane region" description="Helical" evidence="6">
    <location>
        <begin position="215"/>
        <end position="241"/>
    </location>
</feature>
<keyword evidence="3 6" id="KW-0812">Transmembrane</keyword>
<keyword evidence="5 6" id="KW-0472">Membrane</keyword>
<evidence type="ECO:0000313" key="9">
    <source>
        <dbReference type="Proteomes" id="UP000754495"/>
    </source>
</evidence>
<dbReference type="Pfam" id="PF07690">
    <property type="entry name" value="MFS_1"/>
    <property type="match status" value="1"/>
</dbReference>
<dbReference type="EMBL" id="JAANOU010000001">
    <property type="protein sequence ID" value="NIH79768.1"/>
    <property type="molecule type" value="Genomic_DNA"/>
</dbReference>
<proteinExistence type="predicted"/>
<feature type="transmembrane region" description="Helical" evidence="6">
    <location>
        <begin position="261"/>
        <end position="283"/>
    </location>
</feature>
<dbReference type="PANTHER" id="PTHR43124">
    <property type="entry name" value="PURINE EFFLUX PUMP PBUE"/>
    <property type="match status" value="1"/>
</dbReference>
<evidence type="ECO:0000256" key="6">
    <source>
        <dbReference type="SAM" id="Phobius"/>
    </source>
</evidence>
<evidence type="ECO:0000313" key="8">
    <source>
        <dbReference type="EMBL" id="NIH79768.1"/>
    </source>
</evidence>
<feature type="domain" description="Major facilitator superfamily (MFS) profile" evidence="7">
    <location>
        <begin position="19"/>
        <end position="408"/>
    </location>
</feature>
<feature type="transmembrane region" description="Helical" evidence="6">
    <location>
        <begin position="381"/>
        <end position="403"/>
    </location>
</feature>
<gene>
    <name evidence="8" type="ORF">FHX46_002298</name>
</gene>
<dbReference type="RefSeq" id="WP_208400112.1">
    <property type="nucleotide sequence ID" value="NZ_JAANOU010000001.1"/>
</dbReference>
<dbReference type="InterPro" id="IPR050189">
    <property type="entry name" value="MFS_Efflux_Transporters"/>
</dbReference>
<feature type="transmembrane region" description="Helical" evidence="6">
    <location>
        <begin position="86"/>
        <end position="106"/>
    </location>
</feature>
<keyword evidence="2" id="KW-1003">Cell membrane</keyword>
<accession>A0ABX0ST85</accession>
<feature type="transmembrane region" description="Helical" evidence="6">
    <location>
        <begin position="171"/>
        <end position="194"/>
    </location>
</feature>
<feature type="transmembrane region" description="Helical" evidence="6">
    <location>
        <begin position="112"/>
        <end position="132"/>
    </location>
</feature>
<evidence type="ECO:0000259" key="7">
    <source>
        <dbReference type="PROSITE" id="PS50850"/>
    </source>
</evidence>
<feature type="transmembrane region" description="Helical" evidence="6">
    <location>
        <begin position="18"/>
        <end position="38"/>
    </location>
</feature>
<name>A0ABX0ST85_9PSEU</name>
<feature type="transmembrane region" description="Helical" evidence="6">
    <location>
        <begin position="314"/>
        <end position="335"/>
    </location>
</feature>
<comment type="caution">
    <text evidence="8">The sequence shown here is derived from an EMBL/GenBank/DDBJ whole genome shotgun (WGS) entry which is preliminary data.</text>
</comment>
<dbReference type="Proteomes" id="UP000754495">
    <property type="component" value="Unassembled WGS sequence"/>
</dbReference>
<dbReference type="Gene3D" id="1.20.1250.20">
    <property type="entry name" value="MFS general substrate transporter like domains"/>
    <property type="match status" value="2"/>
</dbReference>
<feature type="transmembrane region" description="Helical" evidence="6">
    <location>
        <begin position="144"/>
        <end position="165"/>
    </location>
</feature>
<sequence length="416" mass="41603">MELANPPRTGAPAAPRHVVVAVCMIVTVIEGYNLIVYGSVVPLLLADPSLGLTADQTGLIGGVVYLGAVLGALLAPVLADRTSAKSTLATGIAVFGLGALAFAVATNGTLLGFARLLNGLGVGAALTTAMTIARDQAPARRASLVVTITMAGIPLGGVVAALLAIPVLPAFGWRAMFVVGTALSVLIFAVLAPLRIPADPARAAAEPAWSGRRKLAVLVAGRGKWITLAVAGAVIANMIAWQGLNVWAAQAMIDLGFSLRGALLFTFALTGAAVLGSFGTAWAADRRGSARIAVVTGTCTIAGLAGMLTLPTGAVTAALCIALMGIGGHSTMNLVHTTTSTVFPAPARAAALGWSNGTSFVGAFFGPTLGGIAIGTGGARALFATFAVAAGVCLVAVTALFLLSRKEDTPAAPIPR</sequence>
<dbReference type="PANTHER" id="PTHR43124:SF3">
    <property type="entry name" value="CHLORAMPHENICOL EFFLUX PUMP RV0191"/>
    <property type="match status" value="1"/>
</dbReference>
<comment type="subcellular location">
    <subcellularLocation>
        <location evidence="1">Cell membrane</location>
        <topology evidence="1">Multi-pass membrane protein</topology>
    </subcellularLocation>
</comment>
<dbReference type="InterPro" id="IPR011701">
    <property type="entry name" value="MFS"/>
</dbReference>
<dbReference type="SUPFAM" id="SSF103473">
    <property type="entry name" value="MFS general substrate transporter"/>
    <property type="match status" value="1"/>
</dbReference>
<organism evidence="8 9">
    <name type="scientific">Amycolatopsis viridis</name>
    <dbReference type="NCBI Taxonomy" id="185678"/>
    <lineage>
        <taxon>Bacteria</taxon>
        <taxon>Bacillati</taxon>
        <taxon>Actinomycetota</taxon>
        <taxon>Actinomycetes</taxon>
        <taxon>Pseudonocardiales</taxon>
        <taxon>Pseudonocardiaceae</taxon>
        <taxon>Amycolatopsis</taxon>
    </lineage>
</organism>
<keyword evidence="4 6" id="KW-1133">Transmembrane helix</keyword>
<evidence type="ECO:0000256" key="1">
    <source>
        <dbReference type="ARBA" id="ARBA00004651"/>
    </source>
</evidence>
<dbReference type="PROSITE" id="PS50850">
    <property type="entry name" value="MFS"/>
    <property type="match status" value="1"/>
</dbReference>
<dbReference type="InterPro" id="IPR020846">
    <property type="entry name" value="MFS_dom"/>
</dbReference>
<feature type="transmembrane region" description="Helical" evidence="6">
    <location>
        <begin position="58"/>
        <end position="79"/>
    </location>
</feature>
<dbReference type="InterPro" id="IPR036259">
    <property type="entry name" value="MFS_trans_sf"/>
</dbReference>
<evidence type="ECO:0000256" key="3">
    <source>
        <dbReference type="ARBA" id="ARBA00022692"/>
    </source>
</evidence>
<keyword evidence="9" id="KW-1185">Reference proteome</keyword>
<evidence type="ECO:0000256" key="2">
    <source>
        <dbReference type="ARBA" id="ARBA00022475"/>
    </source>
</evidence>
<reference evidence="8 9" key="1">
    <citation type="submission" date="2020-03" db="EMBL/GenBank/DDBJ databases">
        <title>Sequencing the genomes of 1000 actinobacteria strains.</title>
        <authorList>
            <person name="Klenk H.-P."/>
        </authorList>
    </citation>
    <scope>NUCLEOTIDE SEQUENCE [LARGE SCALE GENOMIC DNA]</scope>
    <source>
        <strain evidence="8 9">DSM 45668</strain>
    </source>
</reference>
<evidence type="ECO:0000256" key="4">
    <source>
        <dbReference type="ARBA" id="ARBA00022989"/>
    </source>
</evidence>